<evidence type="ECO:0000256" key="2">
    <source>
        <dbReference type="ARBA" id="ARBA00023125"/>
    </source>
</evidence>
<evidence type="ECO:0000256" key="3">
    <source>
        <dbReference type="ARBA" id="ARBA00023163"/>
    </source>
</evidence>
<dbReference type="InterPro" id="IPR005143">
    <property type="entry name" value="TF_LuxR_autoind-bd_dom"/>
</dbReference>
<organism evidence="5 6">
    <name type="scientific">Edaphosphingomonas laterariae</name>
    <dbReference type="NCBI Taxonomy" id="861865"/>
    <lineage>
        <taxon>Bacteria</taxon>
        <taxon>Pseudomonadati</taxon>
        <taxon>Pseudomonadota</taxon>
        <taxon>Alphaproteobacteria</taxon>
        <taxon>Sphingomonadales</taxon>
        <taxon>Rhizorhabdaceae</taxon>
        <taxon>Edaphosphingomonas</taxon>
    </lineage>
</organism>
<dbReference type="Proteomes" id="UP000198281">
    <property type="component" value="Unassembled WGS sequence"/>
</dbReference>
<dbReference type="Pfam" id="PF03472">
    <property type="entry name" value="Autoind_bind"/>
    <property type="match status" value="1"/>
</dbReference>
<dbReference type="CDD" id="cd06170">
    <property type="entry name" value="LuxR_C_like"/>
    <property type="match status" value="1"/>
</dbReference>
<dbReference type="Pfam" id="PF00196">
    <property type="entry name" value="GerE"/>
    <property type="match status" value="1"/>
</dbReference>
<evidence type="ECO:0000259" key="4">
    <source>
        <dbReference type="PROSITE" id="PS50043"/>
    </source>
</evidence>
<keyword evidence="6" id="KW-1185">Reference proteome</keyword>
<keyword evidence="2" id="KW-0238">DNA-binding</keyword>
<dbReference type="GO" id="GO:0006355">
    <property type="term" value="P:regulation of DNA-templated transcription"/>
    <property type="evidence" value="ECO:0007669"/>
    <property type="project" value="InterPro"/>
</dbReference>
<dbReference type="PANTHER" id="PTHR44688:SF16">
    <property type="entry name" value="DNA-BINDING TRANSCRIPTIONAL ACTIVATOR DEVR_DOSR"/>
    <property type="match status" value="1"/>
</dbReference>
<sequence length="293" mass="32166">MDGKRWVKSPEVLRAGVRASGRDLAPDFGLPSLLSNLLSMERSGPSFGQSMAIVLDFAGRLNIVAGPAGLRRLVAGAVRDLGFCYYALVQHGDLEARSDGQILLHNYPRRWSTRFARARLHRVDPVQRAAAVAAIGFAWRDLNPEAPDSRHIMDAARAAGLGEGFTVPLHLAGERIASFSFVTAGERPLPRRTLLAAQLVAQLSYAAALGFARPCASGRGRLTPRQQECVILMAQGKTDWEIGRILELREDTVSKYLNDARRRFGVVRRTQLVLAALRFGEIGFSDLNWQSPP</sequence>
<proteinExistence type="predicted"/>
<protein>
    <submittedName>
        <fullName evidence="5">LuxR family transcriptional regulator, quorum-sensing system regulator CciR</fullName>
    </submittedName>
</protein>
<dbReference type="Gene3D" id="1.10.10.10">
    <property type="entry name" value="Winged helix-like DNA-binding domain superfamily/Winged helix DNA-binding domain"/>
    <property type="match status" value="1"/>
</dbReference>
<feature type="domain" description="HTH luxR-type" evidence="4">
    <location>
        <begin position="215"/>
        <end position="280"/>
    </location>
</feature>
<dbReference type="InterPro" id="IPR000792">
    <property type="entry name" value="Tscrpt_reg_LuxR_C"/>
</dbReference>
<keyword evidence="1" id="KW-0805">Transcription regulation</keyword>
<evidence type="ECO:0000313" key="6">
    <source>
        <dbReference type="Proteomes" id="UP000198281"/>
    </source>
</evidence>
<dbReference type="EMBL" id="FZOS01000021">
    <property type="protein sequence ID" value="SNS87918.1"/>
    <property type="molecule type" value="Genomic_DNA"/>
</dbReference>
<dbReference type="AlphaFoldDB" id="A0A239I3Q2"/>
<evidence type="ECO:0000256" key="1">
    <source>
        <dbReference type="ARBA" id="ARBA00023015"/>
    </source>
</evidence>
<dbReference type="Gene3D" id="3.30.450.80">
    <property type="entry name" value="Transcription factor LuxR-like, autoinducer-binding domain"/>
    <property type="match status" value="1"/>
</dbReference>
<dbReference type="InterPro" id="IPR016032">
    <property type="entry name" value="Sig_transdc_resp-reg_C-effctor"/>
</dbReference>
<dbReference type="SUPFAM" id="SSF75516">
    <property type="entry name" value="Pheromone-binding domain of LuxR-like quorum-sensing transcription factors"/>
    <property type="match status" value="1"/>
</dbReference>
<dbReference type="SMART" id="SM00421">
    <property type="entry name" value="HTH_LUXR"/>
    <property type="match status" value="1"/>
</dbReference>
<gene>
    <name evidence="5" type="ORF">SAMN06295912_12116</name>
</gene>
<dbReference type="PANTHER" id="PTHR44688">
    <property type="entry name" value="DNA-BINDING TRANSCRIPTIONAL ACTIVATOR DEVR_DOSR"/>
    <property type="match status" value="1"/>
</dbReference>
<dbReference type="GO" id="GO:0003677">
    <property type="term" value="F:DNA binding"/>
    <property type="evidence" value="ECO:0007669"/>
    <property type="project" value="UniProtKB-KW"/>
</dbReference>
<dbReference type="RefSeq" id="WP_179220866.1">
    <property type="nucleotide sequence ID" value="NZ_FZOS01000021.1"/>
</dbReference>
<reference evidence="6" key="1">
    <citation type="submission" date="2017-06" db="EMBL/GenBank/DDBJ databases">
        <authorList>
            <person name="Varghese N."/>
            <person name="Submissions S."/>
        </authorList>
    </citation>
    <scope>NUCLEOTIDE SEQUENCE [LARGE SCALE GENOMIC DNA]</scope>
    <source>
        <strain evidence="6">LNB2</strain>
    </source>
</reference>
<dbReference type="InterPro" id="IPR036693">
    <property type="entry name" value="TF_LuxR_autoind-bd_dom_sf"/>
</dbReference>
<dbReference type="SUPFAM" id="SSF46894">
    <property type="entry name" value="C-terminal effector domain of the bipartite response regulators"/>
    <property type="match status" value="1"/>
</dbReference>
<keyword evidence="3" id="KW-0804">Transcription</keyword>
<dbReference type="InterPro" id="IPR036388">
    <property type="entry name" value="WH-like_DNA-bd_sf"/>
</dbReference>
<dbReference type="PROSITE" id="PS50043">
    <property type="entry name" value="HTH_LUXR_2"/>
    <property type="match status" value="1"/>
</dbReference>
<name>A0A239I3Q2_9SPHN</name>
<evidence type="ECO:0000313" key="5">
    <source>
        <dbReference type="EMBL" id="SNS87918.1"/>
    </source>
</evidence>
<accession>A0A239I3Q2</accession>